<sequence>MWVSVVASMISPRLGVNTRAPIFCWQCSAMCAVLAADPRTTTTRRGRSCDRILSNDSPSERPSKSIN</sequence>
<protein>
    <submittedName>
        <fullName evidence="2">Putative secreted protein</fullName>
    </submittedName>
</protein>
<feature type="compositionally biased region" description="Basic and acidic residues" evidence="1">
    <location>
        <begin position="58"/>
        <end position="67"/>
    </location>
</feature>
<organism evidence="2">
    <name type="scientific">Anopheles marajoara</name>
    <dbReference type="NCBI Taxonomy" id="58244"/>
    <lineage>
        <taxon>Eukaryota</taxon>
        <taxon>Metazoa</taxon>
        <taxon>Ecdysozoa</taxon>
        <taxon>Arthropoda</taxon>
        <taxon>Hexapoda</taxon>
        <taxon>Insecta</taxon>
        <taxon>Pterygota</taxon>
        <taxon>Neoptera</taxon>
        <taxon>Endopterygota</taxon>
        <taxon>Diptera</taxon>
        <taxon>Nematocera</taxon>
        <taxon>Culicoidea</taxon>
        <taxon>Culicidae</taxon>
        <taxon>Anophelinae</taxon>
        <taxon>Anopheles</taxon>
    </lineage>
</organism>
<evidence type="ECO:0000313" key="2">
    <source>
        <dbReference type="EMBL" id="MBW63990.1"/>
    </source>
</evidence>
<dbReference type="AlphaFoldDB" id="A0A2M4CF77"/>
<dbReference type="EMBL" id="GGFJ01014849">
    <property type="protein sequence ID" value="MBW63990.1"/>
    <property type="molecule type" value="Transcribed_RNA"/>
</dbReference>
<accession>A0A2M4CF77</accession>
<reference evidence="2" key="1">
    <citation type="submission" date="2018-01" db="EMBL/GenBank/DDBJ databases">
        <title>An insight into the sialome of Amazonian anophelines.</title>
        <authorList>
            <person name="Ribeiro J.M."/>
            <person name="Scarpassa V."/>
            <person name="Calvo E."/>
        </authorList>
    </citation>
    <scope>NUCLEOTIDE SEQUENCE</scope>
    <source>
        <tissue evidence="2">Salivary glands</tissue>
    </source>
</reference>
<name>A0A2M4CF77_9DIPT</name>
<evidence type="ECO:0000256" key="1">
    <source>
        <dbReference type="SAM" id="MobiDB-lite"/>
    </source>
</evidence>
<proteinExistence type="predicted"/>
<feature type="region of interest" description="Disordered" evidence="1">
    <location>
        <begin position="43"/>
        <end position="67"/>
    </location>
</feature>